<gene>
    <name evidence="4" type="ORF">H5410_053893</name>
</gene>
<evidence type="ECO:0000256" key="1">
    <source>
        <dbReference type="ARBA" id="ARBA00008455"/>
    </source>
</evidence>
<keyword evidence="5" id="KW-1185">Reference proteome</keyword>
<comment type="similarity">
    <text evidence="1">Belongs to the peptidase C1 family.</text>
</comment>
<name>A0A9J5X5V1_SOLCO</name>
<protein>
    <recommendedName>
        <fullName evidence="3">Peptidase C1A papain C-terminal domain-containing protein</fullName>
    </recommendedName>
</protein>
<evidence type="ECO:0000259" key="3">
    <source>
        <dbReference type="SMART" id="SM00645"/>
    </source>
</evidence>
<dbReference type="SUPFAM" id="SSF54001">
    <property type="entry name" value="Cysteine proteinases"/>
    <property type="match status" value="1"/>
</dbReference>
<feature type="compositionally biased region" description="Basic residues" evidence="2">
    <location>
        <begin position="283"/>
        <end position="297"/>
    </location>
</feature>
<evidence type="ECO:0000313" key="4">
    <source>
        <dbReference type="EMBL" id="KAG5583266.1"/>
    </source>
</evidence>
<dbReference type="InterPro" id="IPR041232">
    <property type="entry name" value="NPL"/>
</dbReference>
<dbReference type="Pfam" id="PF17800">
    <property type="entry name" value="NPL"/>
    <property type="match status" value="1"/>
</dbReference>
<accession>A0A9J5X5V1</accession>
<dbReference type="PROSITE" id="PS00639">
    <property type="entry name" value="THIOL_PROTEASE_HIS"/>
    <property type="match status" value="1"/>
</dbReference>
<feature type="region of interest" description="Disordered" evidence="2">
    <location>
        <begin position="283"/>
        <end position="323"/>
    </location>
</feature>
<dbReference type="AlphaFoldDB" id="A0A9J5X5V1"/>
<dbReference type="InterPro" id="IPR000668">
    <property type="entry name" value="Peptidase_C1A_C"/>
</dbReference>
<dbReference type="Gene3D" id="3.90.70.10">
    <property type="entry name" value="Cysteine proteinases"/>
    <property type="match status" value="1"/>
</dbReference>
<dbReference type="EMBL" id="JACXVP010000010">
    <property type="protein sequence ID" value="KAG5583266.1"/>
    <property type="molecule type" value="Genomic_DNA"/>
</dbReference>
<organism evidence="4 5">
    <name type="scientific">Solanum commersonii</name>
    <name type="common">Commerson's wild potato</name>
    <name type="synonym">Commerson's nightshade</name>
    <dbReference type="NCBI Taxonomy" id="4109"/>
    <lineage>
        <taxon>Eukaryota</taxon>
        <taxon>Viridiplantae</taxon>
        <taxon>Streptophyta</taxon>
        <taxon>Embryophyta</taxon>
        <taxon>Tracheophyta</taxon>
        <taxon>Spermatophyta</taxon>
        <taxon>Magnoliopsida</taxon>
        <taxon>eudicotyledons</taxon>
        <taxon>Gunneridae</taxon>
        <taxon>Pentapetalae</taxon>
        <taxon>asterids</taxon>
        <taxon>lamiids</taxon>
        <taxon>Solanales</taxon>
        <taxon>Solanaceae</taxon>
        <taxon>Solanoideae</taxon>
        <taxon>Solaneae</taxon>
        <taxon>Solanum</taxon>
    </lineage>
</organism>
<dbReference type="OrthoDB" id="1276605at2759"/>
<dbReference type="PANTHER" id="PTHR12411">
    <property type="entry name" value="CYSTEINE PROTEASE FAMILY C1-RELATED"/>
    <property type="match status" value="1"/>
</dbReference>
<dbReference type="InterPro" id="IPR038765">
    <property type="entry name" value="Papain-like_cys_pep_sf"/>
</dbReference>
<sequence length="556" mass="63638">MALNEEFTLEGRNILLPYPRDQGRMNCCYSYSTGEAVQALFASTYSIDPFELSTQQIVDHVPIMFNYEGRRMTRDSHGCYYSNHPNVLEYIWSVGLVKDEEYVKRLNRWDEDVLPIPNVTKYFISGYEFVFQIGLPMHLRKHYETEKTVEEINNILRHQPMVGATRLRQSFKQFRGYRVYLGPNANELAAEELAEQQRMAAPEVAPPPRIILHSILIVGFGIRDGVHYYKIKNSHGITWGVQGYGKIQRDLVYRLAYPIGPIEIKVEPEKVASPVTVIKNTKSPRIKRHEGRPKTSKSRMQFGSQGKRFGTEATTKRKHPTHESCKTNAVWGVELKPGKPFTHIFEKEQGRLHVSQATLSTGSTSMTSIVQCQVGDKKSICLCSLLPGKIEKCPLDLEFEEYHEDVTFLVVGSDNVRLSGFFYGERKDFFGDESGSEPYEEDVVDGARDDSIEFEYDMDDEDKDGSGDDDFSMYPPSRVPNSGGMGLKVAVASLPAHFNWRLYKDCRNHCFFLYSWLSFILSDRLQADYTEYACLRSIYVYEITGAILQEAGKFFN</sequence>
<dbReference type="Proteomes" id="UP000824120">
    <property type="component" value="Chromosome 10"/>
</dbReference>
<dbReference type="InterPro" id="IPR025660">
    <property type="entry name" value="Pept_his_AS"/>
</dbReference>
<dbReference type="Gene3D" id="2.60.120.340">
    <property type="entry name" value="Nucleoplasmin core domain"/>
    <property type="match status" value="1"/>
</dbReference>
<dbReference type="Pfam" id="PF00112">
    <property type="entry name" value="Peptidase_C1"/>
    <property type="match status" value="1"/>
</dbReference>
<dbReference type="InterPro" id="IPR013128">
    <property type="entry name" value="Peptidase_C1A"/>
</dbReference>
<evidence type="ECO:0000313" key="5">
    <source>
        <dbReference type="Proteomes" id="UP000824120"/>
    </source>
</evidence>
<proteinExistence type="inferred from homology"/>
<dbReference type="GO" id="GO:0008234">
    <property type="term" value="F:cysteine-type peptidase activity"/>
    <property type="evidence" value="ECO:0007669"/>
    <property type="project" value="InterPro"/>
</dbReference>
<reference evidence="4 5" key="1">
    <citation type="submission" date="2020-09" db="EMBL/GenBank/DDBJ databases">
        <title>De no assembly of potato wild relative species, Solanum commersonii.</title>
        <authorList>
            <person name="Cho K."/>
        </authorList>
    </citation>
    <scope>NUCLEOTIDE SEQUENCE [LARGE SCALE GENOMIC DNA]</scope>
    <source>
        <strain evidence="4">LZ3.2</strain>
        <tissue evidence="4">Leaf</tissue>
    </source>
</reference>
<feature type="domain" description="Peptidase C1A papain C-terminal" evidence="3">
    <location>
        <begin position="3"/>
        <end position="259"/>
    </location>
</feature>
<dbReference type="GO" id="GO:0006508">
    <property type="term" value="P:proteolysis"/>
    <property type="evidence" value="ECO:0007669"/>
    <property type="project" value="InterPro"/>
</dbReference>
<dbReference type="SMART" id="SM00645">
    <property type="entry name" value="Pept_C1"/>
    <property type="match status" value="1"/>
</dbReference>
<evidence type="ECO:0000256" key="2">
    <source>
        <dbReference type="SAM" id="MobiDB-lite"/>
    </source>
</evidence>
<comment type="caution">
    <text evidence="4">The sequence shown here is derived from an EMBL/GenBank/DDBJ whole genome shotgun (WGS) entry which is preliminary data.</text>
</comment>